<gene>
    <name evidence="1" type="ORF">ACFO0D_18645</name>
</gene>
<comment type="caution">
    <text evidence="1">The sequence shown here is derived from an EMBL/GenBank/DDBJ whole genome shotgun (WGS) entry which is preliminary data.</text>
</comment>
<dbReference type="Proteomes" id="UP001595952">
    <property type="component" value="Unassembled WGS sequence"/>
</dbReference>
<accession>A0ABV9IED3</accession>
<name>A0ABV9IED3_9DEIO</name>
<dbReference type="RefSeq" id="WP_380063327.1">
    <property type="nucleotide sequence ID" value="NZ_JBHSEI010000015.1"/>
</dbReference>
<proteinExistence type="predicted"/>
<reference evidence="2" key="1">
    <citation type="journal article" date="2019" name="Int. J. Syst. Evol. Microbiol.">
        <title>The Global Catalogue of Microorganisms (GCM) 10K type strain sequencing project: providing services to taxonomists for standard genome sequencing and annotation.</title>
        <authorList>
            <consortium name="The Broad Institute Genomics Platform"/>
            <consortium name="The Broad Institute Genome Sequencing Center for Infectious Disease"/>
            <person name="Wu L."/>
            <person name="Ma J."/>
        </authorList>
    </citation>
    <scope>NUCLEOTIDE SEQUENCE [LARGE SCALE GENOMIC DNA]</scope>
    <source>
        <strain evidence="2">CCUG 55995</strain>
    </source>
</reference>
<sequence>MSRAEDLNVVLLDQGPREILSACWPGVHFVIADLEAVNHRQFAWWTS</sequence>
<organism evidence="1 2">
    <name type="scientific">Deinococcus hohokamensis</name>
    <dbReference type="NCBI Taxonomy" id="309883"/>
    <lineage>
        <taxon>Bacteria</taxon>
        <taxon>Thermotogati</taxon>
        <taxon>Deinococcota</taxon>
        <taxon>Deinococci</taxon>
        <taxon>Deinococcales</taxon>
        <taxon>Deinococcaceae</taxon>
        <taxon>Deinococcus</taxon>
    </lineage>
</organism>
<keyword evidence="2" id="KW-1185">Reference proteome</keyword>
<evidence type="ECO:0000313" key="2">
    <source>
        <dbReference type="Proteomes" id="UP001595952"/>
    </source>
</evidence>
<protein>
    <submittedName>
        <fullName evidence="1">Uncharacterized protein</fullName>
    </submittedName>
</protein>
<dbReference type="EMBL" id="JBHSEI010000015">
    <property type="protein sequence ID" value="MFC4640353.1"/>
    <property type="molecule type" value="Genomic_DNA"/>
</dbReference>
<evidence type="ECO:0000313" key="1">
    <source>
        <dbReference type="EMBL" id="MFC4640353.1"/>
    </source>
</evidence>